<dbReference type="InterPro" id="IPR040976">
    <property type="entry name" value="Pkinase_fungal"/>
</dbReference>
<gene>
    <name evidence="3" type="ORF">R3P38DRAFT_1352663</name>
</gene>
<dbReference type="PANTHER" id="PTHR38248:SF2">
    <property type="entry name" value="FUNK1 11"/>
    <property type="match status" value="1"/>
</dbReference>
<protein>
    <submittedName>
        <fullName evidence="3">Other 1 protein kinase</fullName>
    </submittedName>
</protein>
<dbReference type="Pfam" id="PF17667">
    <property type="entry name" value="Pkinase_fungal"/>
    <property type="match status" value="1"/>
</dbReference>
<comment type="caution">
    <text evidence="3">The sequence shown here is derived from an EMBL/GenBank/DDBJ whole genome shotgun (WGS) entry which is preliminary data.</text>
</comment>
<evidence type="ECO:0000259" key="2">
    <source>
        <dbReference type="Pfam" id="PF17667"/>
    </source>
</evidence>
<keyword evidence="3" id="KW-0418">Kinase</keyword>
<dbReference type="GO" id="GO:0004672">
    <property type="term" value="F:protein kinase activity"/>
    <property type="evidence" value="ECO:0007669"/>
    <property type="project" value="InterPro"/>
</dbReference>
<reference evidence="3 4" key="1">
    <citation type="journal article" date="2024" name="J Genomics">
        <title>Draft genome sequencing and assembly of Favolaschia claudopus CIRM-BRFM 2984 isolated from oak limbs.</title>
        <authorList>
            <person name="Navarro D."/>
            <person name="Drula E."/>
            <person name="Chaduli D."/>
            <person name="Cazenave R."/>
            <person name="Ahrendt S."/>
            <person name="Wang J."/>
            <person name="Lipzen A."/>
            <person name="Daum C."/>
            <person name="Barry K."/>
            <person name="Grigoriev I.V."/>
            <person name="Favel A."/>
            <person name="Rosso M.N."/>
            <person name="Martin F."/>
        </authorList>
    </citation>
    <scope>NUCLEOTIDE SEQUENCE [LARGE SCALE GENOMIC DNA]</scope>
    <source>
        <strain evidence="3 4">CIRM-BRFM 2984</strain>
    </source>
</reference>
<name>A0AAW0DTV3_9AGAR</name>
<evidence type="ECO:0000313" key="3">
    <source>
        <dbReference type="EMBL" id="KAK7055340.1"/>
    </source>
</evidence>
<sequence length="374" mass="42635">MCPGYDVELADGWILALGKIITSRQSRTVVIHATITSCRRPELNGQTVVVKWSWVSPGRISEADIIASARRLAEEDCPRMLLRLPEIYHSQRCDGLVLPCRCQEILHENSDRILRVMIEKELISIRKLRNPDMLAQAFKAIFECYRWLYEKAHIMHRDISVANLMFHEVDGKMYGVLNDFDHALDFGKKSVSASKQRTGTKPFMAIDLLLEPPEHLYRHDLESFLYVLVFLTCETKQPFLKHPEDKTTLQQWAELAMLDLYYRKNAAITEGAFPPCKHGFEGFKASIEYIADLFTLGFGKRIMHGAEVRMATRQGISVPDFDDETLGGMVTFDEFAACLDRLMVPLGNEKGGGNEQDEEEESGDEEEEEAAVRL</sequence>
<keyword evidence="4" id="KW-1185">Reference proteome</keyword>
<dbReference type="InterPro" id="IPR008266">
    <property type="entry name" value="Tyr_kinase_AS"/>
</dbReference>
<proteinExistence type="predicted"/>
<dbReference type="EMBL" id="JAWWNJ010000005">
    <property type="protein sequence ID" value="KAK7055340.1"/>
    <property type="molecule type" value="Genomic_DNA"/>
</dbReference>
<dbReference type="SUPFAM" id="SSF56112">
    <property type="entry name" value="Protein kinase-like (PK-like)"/>
    <property type="match status" value="1"/>
</dbReference>
<keyword evidence="3" id="KW-0808">Transferase</keyword>
<organism evidence="3 4">
    <name type="scientific">Favolaschia claudopus</name>
    <dbReference type="NCBI Taxonomy" id="2862362"/>
    <lineage>
        <taxon>Eukaryota</taxon>
        <taxon>Fungi</taxon>
        <taxon>Dikarya</taxon>
        <taxon>Basidiomycota</taxon>
        <taxon>Agaricomycotina</taxon>
        <taxon>Agaricomycetes</taxon>
        <taxon>Agaricomycetidae</taxon>
        <taxon>Agaricales</taxon>
        <taxon>Marasmiineae</taxon>
        <taxon>Mycenaceae</taxon>
        <taxon>Favolaschia</taxon>
    </lineage>
</organism>
<evidence type="ECO:0000256" key="1">
    <source>
        <dbReference type="SAM" id="MobiDB-lite"/>
    </source>
</evidence>
<accession>A0AAW0DTV3</accession>
<feature type="compositionally biased region" description="Acidic residues" evidence="1">
    <location>
        <begin position="355"/>
        <end position="374"/>
    </location>
</feature>
<dbReference type="Gene3D" id="1.10.510.10">
    <property type="entry name" value="Transferase(Phosphotransferase) domain 1"/>
    <property type="match status" value="1"/>
</dbReference>
<feature type="region of interest" description="Disordered" evidence="1">
    <location>
        <begin position="347"/>
        <end position="374"/>
    </location>
</feature>
<evidence type="ECO:0000313" key="4">
    <source>
        <dbReference type="Proteomes" id="UP001362999"/>
    </source>
</evidence>
<dbReference type="InterPro" id="IPR011009">
    <property type="entry name" value="Kinase-like_dom_sf"/>
</dbReference>
<dbReference type="AlphaFoldDB" id="A0AAW0DTV3"/>
<dbReference type="PROSITE" id="PS00109">
    <property type="entry name" value="PROTEIN_KINASE_TYR"/>
    <property type="match status" value="1"/>
</dbReference>
<feature type="domain" description="Fungal-type protein kinase" evidence="2">
    <location>
        <begin position="111"/>
        <end position="230"/>
    </location>
</feature>
<dbReference type="PANTHER" id="PTHR38248">
    <property type="entry name" value="FUNK1 6"/>
    <property type="match status" value="1"/>
</dbReference>
<dbReference type="Proteomes" id="UP001362999">
    <property type="component" value="Unassembled WGS sequence"/>
</dbReference>